<dbReference type="InterPro" id="IPR015797">
    <property type="entry name" value="NUDIX_hydrolase-like_dom_sf"/>
</dbReference>
<keyword evidence="3" id="KW-0479">Metal-binding</keyword>
<evidence type="ECO:0000256" key="6">
    <source>
        <dbReference type="ARBA" id="ARBA00023211"/>
    </source>
</evidence>
<comment type="caution">
    <text evidence="7">The sequence shown here is derived from an EMBL/GenBank/DDBJ whole genome shotgun (WGS) entry which is preliminary data.</text>
</comment>
<comment type="cofactor">
    <cofactor evidence="1">
        <name>Mn(2+)</name>
        <dbReference type="ChEBI" id="CHEBI:29035"/>
    </cofactor>
</comment>
<comment type="cofactor">
    <cofactor evidence="2">
        <name>Mg(2+)</name>
        <dbReference type="ChEBI" id="CHEBI:18420"/>
    </cofactor>
</comment>
<evidence type="ECO:0000256" key="4">
    <source>
        <dbReference type="ARBA" id="ARBA00022801"/>
    </source>
</evidence>
<dbReference type="GO" id="GO:0046872">
    <property type="term" value="F:metal ion binding"/>
    <property type="evidence" value="ECO:0007669"/>
    <property type="project" value="UniProtKB-KW"/>
</dbReference>
<sequence length="227" mass="25574">MRPIFDPETLPVIDTDIRGIPLSRARMTPEFIRRRLQSPPPAWEPLLTDESRVYDKTRALRDASVLVPLVTREDGLWVLFTQRNANLNAHAGQISFPGGRQEAYDADRVATALRETEEEIGVGPDYVEVLGALPDYITGTGYHVSPVVGLMRPGFTLRPDAGEVAEVFEVPLAFLMDPTRHERRLLRWVDGERKFYAMPYPREGGGNRFIWGATAAMLRNLYLLLAA</sequence>
<name>A0A316EUZ0_9BURK</name>
<evidence type="ECO:0000256" key="5">
    <source>
        <dbReference type="ARBA" id="ARBA00022842"/>
    </source>
</evidence>
<gene>
    <name evidence="7" type="ORF">C7419_101465</name>
</gene>
<dbReference type="Gene3D" id="3.90.79.10">
    <property type="entry name" value="Nucleoside Triphosphate Pyrophosphohydrolase"/>
    <property type="match status" value="1"/>
</dbReference>
<dbReference type="InterPro" id="IPR000086">
    <property type="entry name" value="NUDIX_hydrolase_dom"/>
</dbReference>
<organism evidence="7 8">
    <name type="scientific">Cupriavidus plantarum</name>
    <dbReference type="NCBI Taxonomy" id="942865"/>
    <lineage>
        <taxon>Bacteria</taxon>
        <taxon>Pseudomonadati</taxon>
        <taxon>Pseudomonadota</taxon>
        <taxon>Betaproteobacteria</taxon>
        <taxon>Burkholderiales</taxon>
        <taxon>Burkholderiaceae</taxon>
        <taxon>Cupriavidus</taxon>
    </lineage>
</organism>
<dbReference type="PANTHER" id="PTHR12992">
    <property type="entry name" value="NUDIX HYDROLASE"/>
    <property type="match status" value="1"/>
</dbReference>
<evidence type="ECO:0000256" key="3">
    <source>
        <dbReference type="ARBA" id="ARBA00022723"/>
    </source>
</evidence>
<accession>A0A316EUZ0</accession>
<dbReference type="CDD" id="cd03426">
    <property type="entry name" value="NUDIX_CoAse_Nudt7"/>
    <property type="match status" value="1"/>
</dbReference>
<keyword evidence="8" id="KW-1185">Reference proteome</keyword>
<keyword evidence="6" id="KW-0464">Manganese</keyword>
<keyword evidence="5" id="KW-0460">Magnesium</keyword>
<dbReference type="Pfam" id="PF00293">
    <property type="entry name" value="NUDIX"/>
    <property type="match status" value="1"/>
</dbReference>
<evidence type="ECO:0000313" key="7">
    <source>
        <dbReference type="EMBL" id="PWK36607.1"/>
    </source>
</evidence>
<dbReference type="NCBIfam" id="NF007980">
    <property type="entry name" value="PRK10707.1"/>
    <property type="match status" value="1"/>
</dbReference>
<proteinExistence type="predicted"/>
<dbReference type="AlphaFoldDB" id="A0A316EUZ0"/>
<dbReference type="GO" id="GO:0010945">
    <property type="term" value="F:coenzyme A diphosphatase activity"/>
    <property type="evidence" value="ECO:0007669"/>
    <property type="project" value="InterPro"/>
</dbReference>
<protein>
    <submittedName>
        <fullName evidence="7">8-oxo-dGTP pyrophosphatase MutT (NUDIX family)</fullName>
    </submittedName>
</protein>
<reference evidence="7 8" key="1">
    <citation type="submission" date="2018-05" db="EMBL/GenBank/DDBJ databases">
        <title>Genomic Encyclopedia of Type Strains, Phase IV (KMG-V): Genome sequencing to study the core and pangenomes of soil and plant-associated prokaryotes.</title>
        <authorList>
            <person name="Whitman W."/>
        </authorList>
    </citation>
    <scope>NUCLEOTIDE SEQUENCE [LARGE SCALE GENOMIC DNA]</scope>
    <source>
        <strain evidence="7 8">SLV-132</strain>
    </source>
</reference>
<evidence type="ECO:0000313" key="8">
    <source>
        <dbReference type="Proteomes" id="UP000245754"/>
    </source>
</evidence>
<evidence type="ECO:0000256" key="2">
    <source>
        <dbReference type="ARBA" id="ARBA00001946"/>
    </source>
</evidence>
<dbReference type="RefSeq" id="WP_109580419.1">
    <property type="nucleotide sequence ID" value="NZ_JACBYU010000002.1"/>
</dbReference>
<dbReference type="PROSITE" id="PS51462">
    <property type="entry name" value="NUDIX"/>
    <property type="match status" value="1"/>
</dbReference>
<dbReference type="InterPro" id="IPR045121">
    <property type="entry name" value="CoAse"/>
</dbReference>
<dbReference type="SUPFAM" id="SSF55811">
    <property type="entry name" value="Nudix"/>
    <property type="match status" value="1"/>
</dbReference>
<dbReference type="Proteomes" id="UP000245754">
    <property type="component" value="Unassembled WGS sequence"/>
</dbReference>
<evidence type="ECO:0000256" key="1">
    <source>
        <dbReference type="ARBA" id="ARBA00001936"/>
    </source>
</evidence>
<dbReference type="PANTHER" id="PTHR12992:SF11">
    <property type="entry name" value="MITOCHONDRIAL COENZYME A DIPHOSPHATASE NUDT8"/>
    <property type="match status" value="1"/>
</dbReference>
<dbReference type="EMBL" id="QGGT01000001">
    <property type="protein sequence ID" value="PWK36607.1"/>
    <property type="molecule type" value="Genomic_DNA"/>
</dbReference>
<keyword evidence="4" id="KW-0378">Hydrolase</keyword>